<feature type="transmembrane region" description="Helical" evidence="4">
    <location>
        <begin position="297"/>
        <end position="319"/>
    </location>
</feature>
<dbReference type="RefSeq" id="WP_023432539.1">
    <property type="nucleotide sequence ID" value="NZ_AWXZ01000031.1"/>
</dbReference>
<evidence type="ECO:0000256" key="4">
    <source>
        <dbReference type="SAM" id="Phobius"/>
    </source>
</evidence>
<dbReference type="AlphaFoldDB" id="V4REK8"/>
<evidence type="ECO:0000256" key="3">
    <source>
        <dbReference type="RuleBase" id="RU000363"/>
    </source>
</evidence>
<keyword evidence="4" id="KW-0472">Membrane</keyword>
<dbReference type="PANTHER" id="PTHR44196">
    <property type="entry name" value="DEHYDROGENASE/REDUCTASE SDR FAMILY MEMBER 7B"/>
    <property type="match status" value="1"/>
</dbReference>
<comment type="similarity">
    <text evidence="1 3">Belongs to the short-chain dehydrogenases/reductases (SDR) family.</text>
</comment>
<dbReference type="eggNOG" id="COG4221">
    <property type="taxonomic scope" value="Bacteria"/>
</dbReference>
<dbReference type="STRING" id="631454.N177_2410"/>
<keyword evidence="4" id="KW-0812">Transmembrane</keyword>
<evidence type="ECO:0000256" key="1">
    <source>
        <dbReference type="ARBA" id="ARBA00006484"/>
    </source>
</evidence>
<dbReference type="Pfam" id="PF00106">
    <property type="entry name" value="adh_short"/>
    <property type="match status" value="1"/>
</dbReference>
<dbReference type="SUPFAM" id="SSF51735">
    <property type="entry name" value="NAD(P)-binding Rossmann-fold domains"/>
    <property type="match status" value="1"/>
</dbReference>
<evidence type="ECO:0000256" key="2">
    <source>
        <dbReference type="ARBA" id="ARBA00023002"/>
    </source>
</evidence>
<dbReference type="Proteomes" id="UP000017819">
    <property type="component" value="Unassembled WGS sequence"/>
</dbReference>
<organism evidence="5 6">
    <name type="scientific">Lutibaculum baratangense AMV1</name>
    <dbReference type="NCBI Taxonomy" id="631454"/>
    <lineage>
        <taxon>Bacteria</taxon>
        <taxon>Pseudomonadati</taxon>
        <taxon>Pseudomonadota</taxon>
        <taxon>Alphaproteobacteria</taxon>
        <taxon>Hyphomicrobiales</taxon>
        <taxon>Tepidamorphaceae</taxon>
        <taxon>Lutibaculum</taxon>
    </lineage>
</organism>
<accession>V4REK8</accession>
<dbReference type="GO" id="GO:0016491">
    <property type="term" value="F:oxidoreductase activity"/>
    <property type="evidence" value="ECO:0007669"/>
    <property type="project" value="UniProtKB-KW"/>
</dbReference>
<dbReference type="EMBL" id="AWXZ01000031">
    <property type="protein sequence ID" value="ESR24576.1"/>
    <property type="molecule type" value="Genomic_DNA"/>
</dbReference>
<keyword evidence="6" id="KW-1185">Reference proteome</keyword>
<name>V4REK8_9HYPH</name>
<dbReference type="PRINTS" id="PR00081">
    <property type="entry name" value="GDHRDH"/>
</dbReference>
<proteinExistence type="inferred from homology"/>
<keyword evidence="2" id="KW-0560">Oxidoreductase</keyword>
<dbReference type="PANTHER" id="PTHR44196:SF1">
    <property type="entry name" value="DEHYDROGENASE_REDUCTASE SDR FAMILY MEMBER 7B"/>
    <property type="match status" value="1"/>
</dbReference>
<sequence length="323" mass="34131">MRNGRMDDQVVVIVGASSGLGRATAHAFARRGATLVLAARGERPLQEVVGECRRLGGEAFSVVGDATDIRDMIGLAQIAVDLFGGIDVWINNAGTGAVGDFLDTPMPAHEQVIRTNLMGPLNGAYAAMPVFERQGHGVLINVNSVGAWSPTPYSVAYGASKAGLRGLTRALRAEYSDCRDIHVCAIYPTFLDTPGLRHGANYAGKKVSLPPGAWDVETIAERIVHLARHPRASHLPGILSRLTRLSDIAAPHLTETISGFLLGSYLKHAEEVPVSDGVLFEPDETVTGPHGDWPRSALPMGAAIGIGALGLAAAAFIAARRLR</sequence>
<reference evidence="5 6" key="1">
    <citation type="journal article" date="2014" name="Genome Announc.">
        <title>Draft Genome Sequence of Lutibaculum baratangense Strain AMV1T, Isolated from a Mud Volcano in Andamans, India.</title>
        <authorList>
            <person name="Singh A."/>
            <person name="Sreenivas A."/>
            <person name="Sathyanarayana Reddy G."/>
            <person name="Pinnaka A.K."/>
            <person name="Shivaji S."/>
        </authorList>
    </citation>
    <scope>NUCLEOTIDE SEQUENCE [LARGE SCALE GENOMIC DNA]</scope>
    <source>
        <strain evidence="5 6">AMV1</strain>
    </source>
</reference>
<evidence type="ECO:0000313" key="6">
    <source>
        <dbReference type="Proteomes" id="UP000017819"/>
    </source>
</evidence>
<gene>
    <name evidence="5" type="ORF">N177_2410</name>
</gene>
<dbReference type="PATRIC" id="fig|631454.5.peg.2379"/>
<protein>
    <submittedName>
        <fullName evidence="5">Short-chain dehydrogenase/reductase SDR</fullName>
    </submittedName>
</protein>
<dbReference type="GO" id="GO:0016020">
    <property type="term" value="C:membrane"/>
    <property type="evidence" value="ECO:0007669"/>
    <property type="project" value="TreeGrafter"/>
</dbReference>
<keyword evidence="4" id="KW-1133">Transmembrane helix</keyword>
<comment type="caution">
    <text evidence="5">The sequence shown here is derived from an EMBL/GenBank/DDBJ whole genome shotgun (WGS) entry which is preliminary data.</text>
</comment>
<dbReference type="PRINTS" id="PR00080">
    <property type="entry name" value="SDRFAMILY"/>
</dbReference>
<dbReference type="Gene3D" id="3.40.50.720">
    <property type="entry name" value="NAD(P)-binding Rossmann-like Domain"/>
    <property type="match status" value="1"/>
</dbReference>
<dbReference type="PROSITE" id="PS00061">
    <property type="entry name" value="ADH_SHORT"/>
    <property type="match status" value="1"/>
</dbReference>
<dbReference type="InterPro" id="IPR020904">
    <property type="entry name" value="Sc_DH/Rdtase_CS"/>
</dbReference>
<dbReference type="InterPro" id="IPR036291">
    <property type="entry name" value="NAD(P)-bd_dom_sf"/>
</dbReference>
<dbReference type="InterPro" id="IPR002347">
    <property type="entry name" value="SDR_fam"/>
</dbReference>
<dbReference type="NCBIfam" id="NF004792">
    <property type="entry name" value="PRK06139.1"/>
    <property type="match status" value="1"/>
</dbReference>
<evidence type="ECO:0000313" key="5">
    <source>
        <dbReference type="EMBL" id="ESR24576.1"/>
    </source>
</evidence>